<dbReference type="Gene3D" id="3.20.180.10">
    <property type="entry name" value="PNP-oxidase-like"/>
    <property type="match status" value="1"/>
</dbReference>
<sequence>MASDEAGFEARRLIRGAAGAVLATQAGGQPFAALVTPAAAPGLTLLLWLSALSEHTRQLRAEPRCALLFQGPAAGPNPQTAPRVTVTGLAEPVPPAEAPPLKARWLARHPYAAAYADFADFALWRVRPVAALLVAGFARATRLRAADLLPDPGAVAAVAEAEPGILEHVNRDHADALATIAEGLLGQPRAGAWRLVGVDVDGCDLAAEGGGAEPRPLAVARLHFPAPVADAEGVRAALVAAARAARARLAAPQHGAGDGTDGGLAPS</sequence>
<proteinExistence type="predicted"/>
<keyword evidence="4" id="KW-1185">Reference proteome</keyword>
<comment type="caution">
    <text evidence="3">The sequence shown here is derived from an EMBL/GenBank/DDBJ whole genome shotgun (WGS) entry which is preliminary data.</text>
</comment>
<evidence type="ECO:0000313" key="3">
    <source>
        <dbReference type="EMBL" id="MBW8269362.1"/>
    </source>
</evidence>
<dbReference type="RefSeq" id="WP_220117122.1">
    <property type="nucleotide sequence ID" value="NZ_JAHZUY010000014.1"/>
</dbReference>
<gene>
    <name evidence="3" type="ORF">K1J50_07660</name>
</gene>
<dbReference type="InterPro" id="IPR019595">
    <property type="entry name" value="DUF2470"/>
</dbReference>
<feature type="domain" description="DUF2470" evidence="2">
    <location>
        <begin position="163"/>
        <end position="240"/>
    </location>
</feature>
<dbReference type="InterPro" id="IPR037119">
    <property type="entry name" value="Haem_oxidase_HugZ-like_sf"/>
</dbReference>
<dbReference type="EMBL" id="JAHZUY010000014">
    <property type="protein sequence ID" value="MBW8269362.1"/>
    <property type="molecule type" value="Genomic_DNA"/>
</dbReference>
<dbReference type="Pfam" id="PF10615">
    <property type="entry name" value="DUF2470"/>
    <property type="match status" value="1"/>
</dbReference>
<dbReference type="Pfam" id="PF01243">
    <property type="entry name" value="PNPOx_N"/>
    <property type="match status" value="1"/>
</dbReference>
<evidence type="ECO:0000313" key="4">
    <source>
        <dbReference type="Proteomes" id="UP001519924"/>
    </source>
</evidence>
<dbReference type="PANTHER" id="PTHR13343:SF17">
    <property type="entry name" value="CELLULAR REPRESSOR OF E1A-STIMULATED GENES, ISOFORM A"/>
    <property type="match status" value="1"/>
</dbReference>
<accession>A0ABS7F2Z4</accession>
<name>A0ABS7F2Z4_9PROT</name>
<organism evidence="3 4">
    <name type="scientific">Caldovatus aquaticus</name>
    <dbReference type="NCBI Taxonomy" id="2865671"/>
    <lineage>
        <taxon>Bacteria</taxon>
        <taxon>Pseudomonadati</taxon>
        <taxon>Pseudomonadota</taxon>
        <taxon>Alphaproteobacteria</taxon>
        <taxon>Acetobacterales</taxon>
        <taxon>Roseomonadaceae</taxon>
        <taxon>Caldovatus</taxon>
    </lineage>
</organism>
<evidence type="ECO:0000259" key="1">
    <source>
        <dbReference type="Pfam" id="PF01243"/>
    </source>
</evidence>
<dbReference type="Gene3D" id="2.30.110.10">
    <property type="entry name" value="Electron Transport, Fmn-binding Protein, Chain A"/>
    <property type="match status" value="1"/>
</dbReference>
<reference evidence="3 4" key="1">
    <citation type="submission" date="2021-08" db="EMBL/GenBank/DDBJ databases">
        <title>Caldovatus sediminis gen. nov., sp. nov., a moderately thermophilic bacterium isolated from a hot spring.</title>
        <authorList>
            <person name="Hu C.-J."/>
            <person name="Li W.-J."/>
            <person name="Xian W.-D."/>
        </authorList>
    </citation>
    <scope>NUCLEOTIDE SEQUENCE [LARGE SCALE GENOMIC DNA]</scope>
    <source>
        <strain evidence="3 4">SYSU G05006</strain>
    </source>
</reference>
<evidence type="ECO:0000259" key="2">
    <source>
        <dbReference type="Pfam" id="PF10615"/>
    </source>
</evidence>
<dbReference type="Proteomes" id="UP001519924">
    <property type="component" value="Unassembled WGS sequence"/>
</dbReference>
<protein>
    <submittedName>
        <fullName evidence="3">DUF2470 domain-containing protein</fullName>
    </submittedName>
</protein>
<dbReference type="InterPro" id="IPR011576">
    <property type="entry name" value="Pyridox_Oxase_N"/>
</dbReference>
<dbReference type="SUPFAM" id="SSF50475">
    <property type="entry name" value="FMN-binding split barrel"/>
    <property type="match status" value="1"/>
</dbReference>
<dbReference type="PANTHER" id="PTHR13343">
    <property type="entry name" value="CREG1 PROTEIN"/>
    <property type="match status" value="1"/>
</dbReference>
<feature type="domain" description="Pyridoxamine 5'-phosphate oxidase N-terminal" evidence="1">
    <location>
        <begin position="9"/>
        <end position="132"/>
    </location>
</feature>
<dbReference type="InterPro" id="IPR012349">
    <property type="entry name" value="Split_barrel_FMN-bd"/>
</dbReference>